<feature type="region of interest" description="Disordered" evidence="1">
    <location>
        <begin position="632"/>
        <end position="682"/>
    </location>
</feature>
<dbReference type="SUPFAM" id="SSF63491">
    <property type="entry name" value="BAG domain"/>
    <property type="match status" value="1"/>
</dbReference>
<evidence type="ECO:0000256" key="1">
    <source>
        <dbReference type="SAM" id="MobiDB-lite"/>
    </source>
</evidence>
<sequence length="1073" mass="115759">MARRSARLQKHSPAPSDHINAHSTTAPQPDNLSSIVEDSEPPAMAQPMKVATPTAKPSQPISQLPQPSNAATPIKSKSSQLLLSAITARTPRNRTPLKPAGEEMHPALHHASTAKPLDEARWLGFQSLGSHTAPPKQSSTMIPGNTTPSKTPHPATPNKIFESVLSPKFNFRFKSPIPGLSPKSSRVLKDEKVSDNRTFAADEFSTPADIVPRKFAVPKGKSTRYSDAHKAQFKKMDSIANHASAFRADPSRFKPAGLPLKRSPSKADLDPAVPKAKGPNKLKRTQSKMDIAEPTPKPHVPTLLATPLRREQSKLDLTNSVSKLPRSQSTVRLVPPTRDGRPPTQDGRPPTQDGSLASKRVKRTETDDASTTRPVSRDNNVDGGKPAGRQLHSQTALPRLKSRLMTPTKATLARASSAKVFKTTSTIPSLARSPSIKNLFSPTNIAESMKEGIRKTSNSLNKVRSILRTPSRKYLEDPAKIVASTHASPLVSPLPGLDMLSALPKAPKTAPVRKHVNFSTSTLERAAHADPGKSPSPMKIRAGSEVPIGAVFYPKLHPNVEYPTLPDGEEQSLGSPSRRLTFGGVTATSSAQFLFQSDKPIQFGPAATGTIRMVRKSDAASLVEGTKRKLDNFEEASDKENSGPVEDDGRSAKKLKASPIKPPRTPSALSKLPRRLPKRSGSITQGRLAFLSTPKPDITDFLAKPRLDDPTYLTTLALLLAAVFVTMSWFSRAGGSGWAGRFSPFGRTTGPNSVGDEDFSYITSEDLANATGKGRHRASSRTNAPEIVDWNDKNPDRDTDVLIFKNGRTNYPAHFPVQSIRDGDLKISAVRQTAAKKLGVSDPSRIRLFFKGKNLKHDDRTAREEGLRGDGTGSEILCVVGDAGTGPEHGGIPGTSQQAWSDGSDEEDDTEGGTDTGLGTKKKTRKRGGRKSKKKNASATPTPPVGYSNANPTGAEFLPIPSNFSGPRSTSTPPTNAHRAATPATPNDKIDALASKFHTEFVPLCVSYINSPPEEKSKRDFEYKKLSETILAQILLKLDGVETEGDPDARAKRKALVKEVQGMLNKLDEIVKG</sequence>
<dbReference type="CDD" id="cd17039">
    <property type="entry name" value="Ubl_ubiquitin_like"/>
    <property type="match status" value="1"/>
</dbReference>
<proteinExistence type="predicted"/>
<feature type="domain" description="BAG" evidence="2">
    <location>
        <begin position="1013"/>
        <end position="1071"/>
    </location>
</feature>
<feature type="compositionally biased region" description="Polar residues" evidence="1">
    <location>
        <begin position="128"/>
        <end position="150"/>
    </location>
</feature>
<dbReference type="EMBL" id="JAGMWT010000002">
    <property type="protein sequence ID" value="KAH7135860.1"/>
    <property type="molecule type" value="Genomic_DNA"/>
</dbReference>
<feature type="compositionally biased region" description="Low complexity" evidence="1">
    <location>
        <begin position="57"/>
        <end position="68"/>
    </location>
</feature>
<protein>
    <recommendedName>
        <fullName evidence="2">BAG domain-containing protein</fullName>
    </recommendedName>
</protein>
<dbReference type="InterPro" id="IPR036533">
    <property type="entry name" value="BAG_dom_sf"/>
</dbReference>
<dbReference type="OrthoDB" id="5204833at2759"/>
<feature type="region of interest" description="Disordered" evidence="1">
    <location>
        <begin position="245"/>
        <end position="404"/>
    </location>
</feature>
<comment type="caution">
    <text evidence="3">The sequence shown here is derived from an EMBL/GenBank/DDBJ whole genome shotgun (WGS) entry which is preliminary data.</text>
</comment>
<feature type="compositionally biased region" description="Acidic residues" evidence="1">
    <location>
        <begin position="903"/>
        <end position="912"/>
    </location>
</feature>
<evidence type="ECO:0000313" key="3">
    <source>
        <dbReference type="EMBL" id="KAH7135860.1"/>
    </source>
</evidence>
<accession>A0A9P9IYQ4</accession>
<feature type="region of interest" description="Disordered" evidence="1">
    <location>
        <begin position="770"/>
        <end position="792"/>
    </location>
</feature>
<keyword evidence="4" id="KW-1185">Reference proteome</keyword>
<feature type="compositionally biased region" description="Basic and acidic residues" evidence="1">
    <location>
        <begin position="859"/>
        <end position="868"/>
    </location>
</feature>
<dbReference type="Proteomes" id="UP000700596">
    <property type="component" value="Unassembled WGS sequence"/>
</dbReference>
<feature type="compositionally biased region" description="Basic and acidic residues" evidence="1">
    <location>
        <begin position="632"/>
        <end position="651"/>
    </location>
</feature>
<name>A0A9P9IYQ4_9PLEO</name>
<feature type="compositionally biased region" description="Polar residues" evidence="1">
    <location>
        <begin position="21"/>
        <end position="36"/>
    </location>
</feature>
<feature type="region of interest" description="Disordered" evidence="1">
    <location>
        <begin position="1"/>
        <end position="108"/>
    </location>
</feature>
<feature type="compositionally biased region" description="Basic residues" evidence="1">
    <location>
        <begin position="920"/>
        <end position="936"/>
    </location>
</feature>
<reference evidence="3" key="1">
    <citation type="journal article" date="2021" name="Nat. Commun.">
        <title>Genetic determinants of endophytism in the Arabidopsis root mycobiome.</title>
        <authorList>
            <person name="Mesny F."/>
            <person name="Miyauchi S."/>
            <person name="Thiergart T."/>
            <person name="Pickel B."/>
            <person name="Atanasova L."/>
            <person name="Karlsson M."/>
            <person name="Huettel B."/>
            <person name="Barry K.W."/>
            <person name="Haridas S."/>
            <person name="Chen C."/>
            <person name="Bauer D."/>
            <person name="Andreopoulos W."/>
            <person name="Pangilinan J."/>
            <person name="LaButti K."/>
            <person name="Riley R."/>
            <person name="Lipzen A."/>
            <person name="Clum A."/>
            <person name="Drula E."/>
            <person name="Henrissat B."/>
            <person name="Kohler A."/>
            <person name="Grigoriev I.V."/>
            <person name="Martin F.M."/>
            <person name="Hacquard S."/>
        </authorList>
    </citation>
    <scope>NUCLEOTIDE SEQUENCE</scope>
    <source>
        <strain evidence="3">MPI-CAGE-CH-0243</strain>
    </source>
</reference>
<feature type="compositionally biased region" description="Polar residues" evidence="1">
    <location>
        <begin position="962"/>
        <end position="975"/>
    </location>
</feature>
<dbReference type="SMART" id="SM00264">
    <property type="entry name" value="BAG"/>
    <property type="match status" value="1"/>
</dbReference>
<feature type="region of interest" description="Disordered" evidence="1">
    <location>
        <begin position="128"/>
        <end position="159"/>
    </location>
</feature>
<feature type="compositionally biased region" description="Polar residues" evidence="1">
    <location>
        <begin position="69"/>
        <end position="82"/>
    </location>
</feature>
<dbReference type="InterPro" id="IPR003103">
    <property type="entry name" value="BAG_domain"/>
</dbReference>
<dbReference type="Pfam" id="PF02179">
    <property type="entry name" value="BAG"/>
    <property type="match status" value="1"/>
</dbReference>
<evidence type="ECO:0000259" key="2">
    <source>
        <dbReference type="PROSITE" id="PS51035"/>
    </source>
</evidence>
<feature type="compositionally biased region" description="Polar residues" evidence="1">
    <location>
        <begin position="315"/>
        <end position="331"/>
    </location>
</feature>
<feature type="compositionally biased region" description="Basic residues" evidence="1">
    <location>
        <begin position="1"/>
        <end position="10"/>
    </location>
</feature>
<feature type="region of interest" description="Disordered" evidence="1">
    <location>
        <begin position="859"/>
        <end position="985"/>
    </location>
</feature>
<organism evidence="3 4">
    <name type="scientific">Dendryphion nanum</name>
    <dbReference type="NCBI Taxonomy" id="256645"/>
    <lineage>
        <taxon>Eukaryota</taxon>
        <taxon>Fungi</taxon>
        <taxon>Dikarya</taxon>
        <taxon>Ascomycota</taxon>
        <taxon>Pezizomycotina</taxon>
        <taxon>Dothideomycetes</taxon>
        <taxon>Pleosporomycetidae</taxon>
        <taxon>Pleosporales</taxon>
        <taxon>Torulaceae</taxon>
        <taxon>Dendryphion</taxon>
    </lineage>
</organism>
<evidence type="ECO:0000313" key="4">
    <source>
        <dbReference type="Proteomes" id="UP000700596"/>
    </source>
</evidence>
<dbReference type="Gene3D" id="1.20.58.120">
    <property type="entry name" value="BAG domain"/>
    <property type="match status" value="1"/>
</dbReference>
<dbReference type="AlphaFoldDB" id="A0A9P9IYQ4"/>
<dbReference type="GO" id="GO:0051087">
    <property type="term" value="F:protein-folding chaperone binding"/>
    <property type="evidence" value="ECO:0007669"/>
    <property type="project" value="InterPro"/>
</dbReference>
<gene>
    <name evidence="3" type="ORF">B0J11DRAFT_479903</name>
</gene>
<dbReference type="PROSITE" id="PS51035">
    <property type="entry name" value="BAG"/>
    <property type="match status" value="1"/>
</dbReference>
<feature type="compositionally biased region" description="Gly residues" evidence="1">
    <location>
        <begin position="883"/>
        <end position="893"/>
    </location>
</feature>